<feature type="transmembrane region" description="Helical" evidence="9">
    <location>
        <begin position="276"/>
        <end position="293"/>
    </location>
</feature>
<feature type="transmembrane region" description="Helical" evidence="9">
    <location>
        <begin position="300"/>
        <end position="327"/>
    </location>
</feature>
<evidence type="ECO:0000256" key="2">
    <source>
        <dbReference type="ARBA" id="ARBA00009773"/>
    </source>
</evidence>
<evidence type="ECO:0000256" key="8">
    <source>
        <dbReference type="SAM" id="MobiDB-lite"/>
    </source>
</evidence>
<keyword evidence="3" id="KW-0813">Transport</keyword>
<name>A0AA49GN18_9BACT</name>
<dbReference type="PANTHER" id="PTHR21716:SF53">
    <property type="entry name" value="PERMEASE PERM-RELATED"/>
    <property type="match status" value="1"/>
</dbReference>
<feature type="transmembrane region" description="Helical" evidence="9">
    <location>
        <begin position="32"/>
        <end position="50"/>
    </location>
</feature>
<comment type="subcellular location">
    <subcellularLocation>
        <location evidence="1">Cell membrane</location>
        <topology evidence="1">Multi-pass membrane protein</topology>
    </subcellularLocation>
</comment>
<keyword evidence="4" id="KW-1003">Cell membrane</keyword>
<dbReference type="PANTHER" id="PTHR21716">
    <property type="entry name" value="TRANSMEMBRANE PROTEIN"/>
    <property type="match status" value="1"/>
</dbReference>
<reference evidence="10" key="1">
    <citation type="journal article" date="2023" name="Comput. Struct. Biotechnol. J.">
        <title>Discovery of a novel marine Bacteroidetes with a rich repertoire of carbohydrate-active enzymes.</title>
        <authorList>
            <person name="Chen B."/>
            <person name="Liu G."/>
            <person name="Chen Q."/>
            <person name="Wang H."/>
            <person name="Liu L."/>
            <person name="Tang K."/>
        </authorList>
    </citation>
    <scope>NUCLEOTIDE SEQUENCE</scope>
    <source>
        <strain evidence="10">TK19036</strain>
    </source>
</reference>
<evidence type="ECO:0000256" key="7">
    <source>
        <dbReference type="ARBA" id="ARBA00023136"/>
    </source>
</evidence>
<comment type="similarity">
    <text evidence="2">Belongs to the autoinducer-2 exporter (AI-2E) (TC 2.A.86) family.</text>
</comment>
<reference evidence="10" key="2">
    <citation type="journal article" date="2024" name="Antonie Van Leeuwenhoek">
        <title>Roseihalotalea indica gen. nov., sp. nov., a halophilic Bacteroidetes from mesopelagic Southwest Indian Ocean with higher carbohydrate metabolic potential.</title>
        <authorList>
            <person name="Chen B."/>
            <person name="Zhang M."/>
            <person name="Lin D."/>
            <person name="Ye J."/>
            <person name="Tang K."/>
        </authorList>
    </citation>
    <scope>NUCLEOTIDE SEQUENCE</scope>
    <source>
        <strain evidence="10">TK19036</strain>
    </source>
</reference>
<feature type="transmembrane region" description="Helical" evidence="9">
    <location>
        <begin position="62"/>
        <end position="84"/>
    </location>
</feature>
<organism evidence="10">
    <name type="scientific">Roseihalotalea indica</name>
    <dbReference type="NCBI Taxonomy" id="2867963"/>
    <lineage>
        <taxon>Bacteria</taxon>
        <taxon>Pseudomonadati</taxon>
        <taxon>Bacteroidota</taxon>
        <taxon>Cytophagia</taxon>
        <taxon>Cytophagales</taxon>
        <taxon>Catalimonadaceae</taxon>
        <taxon>Roseihalotalea</taxon>
    </lineage>
</organism>
<evidence type="ECO:0000256" key="5">
    <source>
        <dbReference type="ARBA" id="ARBA00022692"/>
    </source>
</evidence>
<feature type="transmembrane region" description="Helical" evidence="9">
    <location>
        <begin position="191"/>
        <end position="215"/>
    </location>
</feature>
<gene>
    <name evidence="10" type="ORF">K4G66_01200</name>
</gene>
<feature type="transmembrane region" description="Helical" evidence="9">
    <location>
        <begin position="347"/>
        <end position="369"/>
    </location>
</feature>
<dbReference type="AlphaFoldDB" id="A0AA49GN18"/>
<feature type="transmembrane region" description="Helical" evidence="9">
    <location>
        <begin position="7"/>
        <end position="26"/>
    </location>
</feature>
<evidence type="ECO:0000256" key="1">
    <source>
        <dbReference type="ARBA" id="ARBA00004651"/>
    </source>
</evidence>
<keyword evidence="7 9" id="KW-0472">Membrane</keyword>
<evidence type="ECO:0000256" key="6">
    <source>
        <dbReference type="ARBA" id="ARBA00022989"/>
    </source>
</evidence>
<feature type="compositionally biased region" description="Polar residues" evidence="8">
    <location>
        <begin position="137"/>
        <end position="168"/>
    </location>
</feature>
<keyword evidence="5 9" id="KW-0812">Transmembrane</keyword>
<feature type="transmembrane region" description="Helical" evidence="9">
    <location>
        <begin position="250"/>
        <end position="270"/>
    </location>
</feature>
<evidence type="ECO:0000313" key="10">
    <source>
        <dbReference type="EMBL" id="WKN37322.1"/>
    </source>
</evidence>
<evidence type="ECO:0000256" key="4">
    <source>
        <dbReference type="ARBA" id="ARBA00022475"/>
    </source>
</evidence>
<evidence type="ECO:0000256" key="9">
    <source>
        <dbReference type="SAM" id="Phobius"/>
    </source>
</evidence>
<keyword evidence="6 9" id="KW-1133">Transmembrane helix</keyword>
<dbReference type="GO" id="GO:0005886">
    <property type="term" value="C:plasma membrane"/>
    <property type="evidence" value="ECO:0007669"/>
    <property type="project" value="UniProtKB-SubCell"/>
</dbReference>
<dbReference type="EMBL" id="CP120682">
    <property type="protein sequence ID" value="WKN37322.1"/>
    <property type="molecule type" value="Genomic_DNA"/>
</dbReference>
<sequence>MTGKAQRILTFFTLLIVSLTFFFWGLIQARSFLLPLSVACLLAMIILPVCRWFEGKGLKRGWASFLSVLIIIFFFGALVGVVAAQVKSLTDDWPQIKEKIEPKIEQLQQYIAQKTGLSVQEQKQKISSSVPGVASGSEAQSDSTKNSSPTDSAQTNLPPSQNQTSTQGQEEKAQNESSSASSSLLSSAGSVISQFFSTLGTLLLIFVYIFFFLMYRRKFKLSILKMVPDDRQEHAKKVISNSTRVSQKYLFGRILLILFLTVLYAIGLSVSGVRNAILVSMLAAVLSLIPYIGNMIGYGVAIILAFISDGGFGGAIGVSITFAITQFVESYILEPYVVGDQVDLNPVFTIIVVVLGGAIWGIVGMLIAIPALGIVKVVFDNVTVLQPVGYLFGEEDTEDDEQDSDNIFKKTKRWAMNKFH</sequence>
<accession>A0AA49GN18</accession>
<dbReference type="Pfam" id="PF01594">
    <property type="entry name" value="AI-2E_transport"/>
    <property type="match status" value="1"/>
</dbReference>
<proteinExistence type="inferred from homology"/>
<feature type="region of interest" description="Disordered" evidence="8">
    <location>
        <begin position="129"/>
        <end position="179"/>
    </location>
</feature>
<protein>
    <submittedName>
        <fullName evidence="10">AI-2E family transporter</fullName>
    </submittedName>
</protein>
<evidence type="ECO:0000256" key="3">
    <source>
        <dbReference type="ARBA" id="ARBA00022448"/>
    </source>
</evidence>
<dbReference type="InterPro" id="IPR002549">
    <property type="entry name" value="AI-2E-like"/>
</dbReference>